<dbReference type="RefSeq" id="WP_015151024.1">
    <property type="nucleotide sequence ID" value="NC_019693.1"/>
</dbReference>
<dbReference type="AlphaFoldDB" id="K9TNI7"/>
<sequence>MVLYYCRLKLHDNVFFATREMGILYETEKYLHNWALTYAIFSGSYLPHPYHSQPAQQPGYLDPKNEQNLFFLNPEKIYVFPALPLRCFYQVNTFKAAQTTYYGKSKQFGEKGANRNYPINYGRAKELAVGSEYATYLFAPEPLYIPQWIRLGKWMAKVHLTKYPIPKTAMQAKTGEYACPHPLNPLDLPSQQQIMLYNRIVMPPVSLITESQLVGEYWELSGDDWDSFRANLPELPKKVCLPRGIIYGAGVTADVR</sequence>
<proteinExistence type="predicted"/>
<dbReference type="Proteomes" id="UP000010367">
    <property type="component" value="Chromosome"/>
</dbReference>
<name>K9TNI7_9CYAN</name>
<dbReference type="KEGG" id="oac:Oscil6304_4903"/>
<dbReference type="InterPro" id="IPR017576">
    <property type="entry name" value="CRISPR-assoc_prot_Csc1"/>
</dbReference>
<evidence type="ECO:0000313" key="2">
    <source>
        <dbReference type="Proteomes" id="UP000010367"/>
    </source>
</evidence>
<dbReference type="STRING" id="56110.Oscil6304_4903"/>
<gene>
    <name evidence="1" type="ORF">Oscil6304_4903</name>
</gene>
<dbReference type="NCBIfam" id="TIGR03159">
    <property type="entry name" value="cas_Csc1"/>
    <property type="match status" value="1"/>
</dbReference>
<keyword evidence="2" id="KW-1185">Reference proteome</keyword>
<dbReference type="EMBL" id="CP003607">
    <property type="protein sequence ID" value="AFY84407.1"/>
    <property type="molecule type" value="Genomic_DNA"/>
</dbReference>
<dbReference type="PATRIC" id="fig|56110.3.peg.5976"/>
<dbReference type="eggNOG" id="ENOG502Z9AK">
    <property type="taxonomic scope" value="Bacteria"/>
</dbReference>
<accession>K9TNI7</accession>
<evidence type="ECO:0000313" key="1">
    <source>
        <dbReference type="EMBL" id="AFY84407.1"/>
    </source>
</evidence>
<dbReference type="Pfam" id="PF26241">
    <property type="entry name" value="Cas_Csc1"/>
    <property type="match status" value="1"/>
</dbReference>
<dbReference type="HOGENOM" id="CLU_095955_0_0_3"/>
<organism evidence="1 2">
    <name type="scientific">Oscillatoria acuminata PCC 6304</name>
    <dbReference type="NCBI Taxonomy" id="56110"/>
    <lineage>
        <taxon>Bacteria</taxon>
        <taxon>Bacillati</taxon>
        <taxon>Cyanobacteriota</taxon>
        <taxon>Cyanophyceae</taxon>
        <taxon>Oscillatoriophycideae</taxon>
        <taxon>Oscillatoriales</taxon>
        <taxon>Oscillatoriaceae</taxon>
        <taxon>Oscillatoria</taxon>
    </lineage>
</organism>
<reference evidence="1 2" key="1">
    <citation type="submission" date="2012-06" db="EMBL/GenBank/DDBJ databases">
        <title>Finished chromosome of genome of Oscillatoria acuminata PCC 6304.</title>
        <authorList>
            <consortium name="US DOE Joint Genome Institute"/>
            <person name="Gugger M."/>
            <person name="Coursin T."/>
            <person name="Rippka R."/>
            <person name="Tandeau De Marsac N."/>
            <person name="Huntemann M."/>
            <person name="Wei C.-L."/>
            <person name="Han J."/>
            <person name="Detter J.C."/>
            <person name="Han C."/>
            <person name="Tapia R."/>
            <person name="Davenport K."/>
            <person name="Daligault H."/>
            <person name="Erkkila T."/>
            <person name="Gu W."/>
            <person name="Munk A.C.C."/>
            <person name="Teshima H."/>
            <person name="Xu Y."/>
            <person name="Chain P."/>
            <person name="Chen A."/>
            <person name="Krypides N."/>
            <person name="Mavromatis K."/>
            <person name="Markowitz V."/>
            <person name="Szeto E."/>
            <person name="Ivanova N."/>
            <person name="Mikhailova N."/>
            <person name="Ovchinnikova G."/>
            <person name="Pagani I."/>
            <person name="Pati A."/>
            <person name="Goodwin L."/>
            <person name="Peters L."/>
            <person name="Pitluck S."/>
            <person name="Woyke T."/>
            <person name="Kerfeld C."/>
        </authorList>
    </citation>
    <scope>NUCLEOTIDE SEQUENCE [LARGE SCALE GENOMIC DNA]</scope>
    <source>
        <strain evidence="1 2">PCC 6304</strain>
    </source>
</reference>
<dbReference type="OrthoDB" id="49508at2"/>
<protein>
    <submittedName>
        <fullName evidence="1">CRISPR-associated protein Csc1</fullName>
    </submittedName>
</protein>
<dbReference type="InParanoid" id="K9TNI7"/>